<evidence type="ECO:0000313" key="3">
    <source>
        <dbReference type="Proteomes" id="UP000734854"/>
    </source>
</evidence>
<feature type="compositionally biased region" description="Low complexity" evidence="1">
    <location>
        <begin position="190"/>
        <end position="202"/>
    </location>
</feature>
<protein>
    <submittedName>
        <fullName evidence="2">Uncharacterized protein</fullName>
    </submittedName>
</protein>
<proteinExistence type="predicted"/>
<organism evidence="2 3">
    <name type="scientific">Zingiber officinale</name>
    <name type="common">Ginger</name>
    <name type="synonym">Amomum zingiber</name>
    <dbReference type="NCBI Taxonomy" id="94328"/>
    <lineage>
        <taxon>Eukaryota</taxon>
        <taxon>Viridiplantae</taxon>
        <taxon>Streptophyta</taxon>
        <taxon>Embryophyta</taxon>
        <taxon>Tracheophyta</taxon>
        <taxon>Spermatophyta</taxon>
        <taxon>Magnoliopsida</taxon>
        <taxon>Liliopsida</taxon>
        <taxon>Zingiberales</taxon>
        <taxon>Zingiberaceae</taxon>
        <taxon>Zingiber</taxon>
    </lineage>
</organism>
<keyword evidence="3" id="KW-1185">Reference proteome</keyword>
<dbReference type="AlphaFoldDB" id="A0A8J5EVW6"/>
<accession>A0A8J5EVW6</accession>
<dbReference type="EMBL" id="JACMSC010000018">
    <property type="protein sequence ID" value="KAG6475179.1"/>
    <property type="molecule type" value="Genomic_DNA"/>
</dbReference>
<gene>
    <name evidence="2" type="ORF">ZIOFF_064397</name>
</gene>
<name>A0A8J5EVW6_ZINOF</name>
<sequence length="443" mass="49403">MPVWGLLGTRRRCLQCDASPKQPAVMNCTALLCTLPQNASIKRENRVELESVDVLEAWHGLVLHLSEVVCWFWDFDSVCGCVQCRVVAMGWRICADSHLTLLQKLLASRTSEKSQTHLKPLASPLEAKGIYNHPAMPFSIALRRFAFTDRRSSPRMQANKRPVMKRCRGDANAKPLSKPSGKAPRRQKTASAAAGRAKSASSKLNAARAGGGSKTSSESAEPAPRRSPSVPSLQVPAEMLAGWVDGEADLGDLWWSLCGVEEEKLSGWFPFVDEDFLCSDARAGEGSAGLLWEEPDHDIWQLQHIHEIPQTASNCNMQKKYFGCFYQVCLSFLPGIWRLRREIENTLNGGFIQLAANCGNRSADSVFDSLYQLLHGEIGGYKRWPIHSVRGYRRVAGTGNWLSFQRQWSLWSCSTSKPPPVTVVLLVSSDFWFFGTLVKVFWD</sequence>
<evidence type="ECO:0000313" key="2">
    <source>
        <dbReference type="EMBL" id="KAG6475179.1"/>
    </source>
</evidence>
<feature type="region of interest" description="Disordered" evidence="1">
    <location>
        <begin position="151"/>
        <end position="232"/>
    </location>
</feature>
<comment type="caution">
    <text evidence="2">The sequence shown here is derived from an EMBL/GenBank/DDBJ whole genome shotgun (WGS) entry which is preliminary data.</text>
</comment>
<evidence type="ECO:0000256" key="1">
    <source>
        <dbReference type="SAM" id="MobiDB-lite"/>
    </source>
</evidence>
<reference evidence="2 3" key="1">
    <citation type="submission" date="2020-08" db="EMBL/GenBank/DDBJ databases">
        <title>Plant Genome Project.</title>
        <authorList>
            <person name="Zhang R.-G."/>
        </authorList>
    </citation>
    <scope>NUCLEOTIDE SEQUENCE [LARGE SCALE GENOMIC DNA]</scope>
    <source>
        <tissue evidence="2">Rhizome</tissue>
    </source>
</reference>
<dbReference type="Proteomes" id="UP000734854">
    <property type="component" value="Unassembled WGS sequence"/>
</dbReference>